<evidence type="ECO:0008006" key="5">
    <source>
        <dbReference type="Google" id="ProtNLM"/>
    </source>
</evidence>
<feature type="region of interest" description="Disordered" evidence="1">
    <location>
        <begin position="36"/>
        <end position="58"/>
    </location>
</feature>
<keyword evidence="4" id="KW-1185">Reference proteome</keyword>
<feature type="region of interest" description="Disordered" evidence="1">
    <location>
        <begin position="72"/>
        <end position="143"/>
    </location>
</feature>
<evidence type="ECO:0000313" key="3">
    <source>
        <dbReference type="EMBL" id="KAG0309568.1"/>
    </source>
</evidence>
<feature type="chain" id="PRO_5040192008" description="Secreted protein" evidence="2">
    <location>
        <begin position="21"/>
        <end position="215"/>
    </location>
</feature>
<evidence type="ECO:0000256" key="2">
    <source>
        <dbReference type="SAM" id="SignalP"/>
    </source>
</evidence>
<keyword evidence="2" id="KW-0732">Signal</keyword>
<dbReference type="Proteomes" id="UP000823405">
    <property type="component" value="Unassembled WGS sequence"/>
</dbReference>
<feature type="region of interest" description="Disordered" evidence="1">
    <location>
        <begin position="167"/>
        <end position="215"/>
    </location>
</feature>
<evidence type="ECO:0000256" key="1">
    <source>
        <dbReference type="SAM" id="MobiDB-lite"/>
    </source>
</evidence>
<feature type="compositionally biased region" description="Basic residues" evidence="1">
    <location>
        <begin position="38"/>
        <end position="55"/>
    </location>
</feature>
<dbReference type="AlphaFoldDB" id="A0A9P6UL22"/>
<feature type="compositionally biased region" description="Basic residues" evidence="1">
    <location>
        <begin position="180"/>
        <end position="215"/>
    </location>
</feature>
<gene>
    <name evidence="3" type="ORF">BGZ97_013031</name>
</gene>
<evidence type="ECO:0000313" key="4">
    <source>
        <dbReference type="Proteomes" id="UP000823405"/>
    </source>
</evidence>
<accession>A0A9P6UL22</accession>
<feature type="compositionally biased region" description="Low complexity" evidence="1">
    <location>
        <begin position="88"/>
        <end position="107"/>
    </location>
</feature>
<dbReference type="OrthoDB" id="2449610at2759"/>
<dbReference type="EMBL" id="JAAAIN010000926">
    <property type="protein sequence ID" value="KAG0309568.1"/>
    <property type="molecule type" value="Genomic_DNA"/>
</dbReference>
<feature type="signal peptide" evidence="2">
    <location>
        <begin position="1"/>
        <end position="20"/>
    </location>
</feature>
<comment type="caution">
    <text evidence="3">The sequence shown here is derived from an EMBL/GenBank/DDBJ whole genome shotgun (WGS) entry which is preliminary data.</text>
</comment>
<sequence length="215" mass="24756">MRFILSVLLATTLLATVAVADVHHQGQQAAFRLEPRHNHPSNHQHKKVDHSHHKSGTCNHEKRAIALHRKKVDHSHHNKVDHSHHQKSSSSCNKCNKMQKRAAPAGKKANKKANADEELAFHRKISRSRKSHTLGKKKNEKRDMFTQKQAMAAQDQDYTVVRAQEPLFKTQDIKMDHFTKKQRKVSSPRKGKKAQRKVSSPRKGKKVQRKQKKDN</sequence>
<name>A0A9P6UL22_9FUNG</name>
<feature type="compositionally biased region" description="Basic residues" evidence="1">
    <location>
        <begin position="122"/>
        <end position="139"/>
    </location>
</feature>
<organism evidence="3 4">
    <name type="scientific">Linnemannia gamsii</name>
    <dbReference type="NCBI Taxonomy" id="64522"/>
    <lineage>
        <taxon>Eukaryota</taxon>
        <taxon>Fungi</taxon>
        <taxon>Fungi incertae sedis</taxon>
        <taxon>Mucoromycota</taxon>
        <taxon>Mortierellomycotina</taxon>
        <taxon>Mortierellomycetes</taxon>
        <taxon>Mortierellales</taxon>
        <taxon>Mortierellaceae</taxon>
        <taxon>Linnemannia</taxon>
    </lineage>
</organism>
<protein>
    <recommendedName>
        <fullName evidence="5">Secreted protein</fullName>
    </recommendedName>
</protein>
<proteinExistence type="predicted"/>
<reference evidence="3" key="1">
    <citation type="journal article" date="2020" name="Fungal Divers.">
        <title>Resolving the Mortierellaceae phylogeny through synthesis of multi-gene phylogenetics and phylogenomics.</title>
        <authorList>
            <person name="Vandepol N."/>
            <person name="Liber J."/>
            <person name="Desiro A."/>
            <person name="Na H."/>
            <person name="Kennedy M."/>
            <person name="Barry K."/>
            <person name="Grigoriev I.V."/>
            <person name="Miller A.N."/>
            <person name="O'Donnell K."/>
            <person name="Stajich J.E."/>
            <person name="Bonito G."/>
        </authorList>
    </citation>
    <scope>NUCLEOTIDE SEQUENCE</scope>
    <source>
        <strain evidence="3">NVP60</strain>
    </source>
</reference>